<dbReference type="SMART" id="SM00758">
    <property type="entry name" value="PA14"/>
    <property type="match status" value="1"/>
</dbReference>
<dbReference type="Pfam" id="PF07691">
    <property type="entry name" value="PA14"/>
    <property type="match status" value="1"/>
</dbReference>
<dbReference type="GO" id="GO:0030245">
    <property type="term" value="P:cellulose catabolic process"/>
    <property type="evidence" value="ECO:0007669"/>
    <property type="project" value="UniProtKB-UniPathway"/>
</dbReference>
<dbReference type="Pfam" id="PF14310">
    <property type="entry name" value="Fn3-like"/>
    <property type="match status" value="1"/>
</dbReference>
<dbReference type="PRINTS" id="PR00133">
    <property type="entry name" value="GLHYDRLASE3"/>
</dbReference>
<dbReference type="EMBL" id="LK052900">
    <property type="protein sequence ID" value="CDR44766.1"/>
    <property type="molecule type" value="Genomic_DNA"/>
</dbReference>
<dbReference type="SUPFAM" id="SSF56988">
    <property type="entry name" value="Anthrax protective antigen"/>
    <property type="match status" value="1"/>
</dbReference>
<dbReference type="FunFam" id="3.20.20.300:FF:000006">
    <property type="entry name" value="Beta-glucosidase H"/>
    <property type="match status" value="1"/>
</dbReference>
<dbReference type="InterPro" id="IPR050288">
    <property type="entry name" value="Cellulose_deg_GH3"/>
</dbReference>
<evidence type="ECO:0000256" key="5">
    <source>
        <dbReference type="ARBA" id="ARBA00023295"/>
    </source>
</evidence>
<dbReference type="SMART" id="SM01217">
    <property type="entry name" value="Fn3_like"/>
    <property type="match status" value="1"/>
</dbReference>
<name>A0A061BA57_CYBFA</name>
<dbReference type="InterPro" id="IPR013783">
    <property type="entry name" value="Ig-like_fold"/>
</dbReference>
<dbReference type="PhylomeDB" id="A0A061BA57"/>
<dbReference type="SUPFAM" id="SSF51445">
    <property type="entry name" value="(Trans)glycosidases"/>
    <property type="match status" value="1"/>
</dbReference>
<dbReference type="OrthoDB" id="47059at2759"/>
<dbReference type="Gene3D" id="3.40.50.1700">
    <property type="entry name" value="Glycoside hydrolase family 3 C-terminal domain"/>
    <property type="match status" value="1"/>
</dbReference>
<dbReference type="Gene3D" id="3.20.20.300">
    <property type="entry name" value="Glycoside hydrolase, family 3, N-terminal domain"/>
    <property type="match status" value="1"/>
</dbReference>
<evidence type="ECO:0000256" key="6">
    <source>
        <dbReference type="RuleBase" id="RU361161"/>
    </source>
</evidence>
<dbReference type="PROSITE" id="PS00775">
    <property type="entry name" value="GLYCOSYL_HYDROL_F3"/>
    <property type="match status" value="1"/>
</dbReference>
<dbReference type="InterPro" id="IPR001764">
    <property type="entry name" value="Glyco_hydro_3_N"/>
</dbReference>
<dbReference type="UniPathway" id="UPA00696"/>
<dbReference type="Gene3D" id="2.60.120.260">
    <property type="entry name" value="Galactose-binding domain-like"/>
    <property type="match status" value="1"/>
</dbReference>
<comment type="similarity">
    <text evidence="2 6">Belongs to the glycosyl hydrolase 3 family.</text>
</comment>
<keyword evidence="4 6" id="KW-0378">Hydrolase</keyword>
<keyword evidence="5 6" id="KW-0326">Glycosidase</keyword>
<keyword evidence="6" id="KW-0119">Carbohydrate metabolism</keyword>
<dbReference type="InterPro" id="IPR036962">
    <property type="entry name" value="Glyco_hydro_3_N_sf"/>
</dbReference>
<organism evidence="8">
    <name type="scientific">Cyberlindnera fabianii</name>
    <name type="common">Yeast</name>
    <name type="synonym">Hansenula fabianii</name>
    <dbReference type="NCBI Taxonomy" id="36022"/>
    <lineage>
        <taxon>Eukaryota</taxon>
        <taxon>Fungi</taxon>
        <taxon>Dikarya</taxon>
        <taxon>Ascomycota</taxon>
        <taxon>Saccharomycotina</taxon>
        <taxon>Saccharomycetes</taxon>
        <taxon>Phaffomycetales</taxon>
        <taxon>Phaffomycetaceae</taxon>
        <taxon>Cyberlindnera</taxon>
    </lineage>
</organism>
<evidence type="ECO:0000256" key="4">
    <source>
        <dbReference type="ARBA" id="ARBA00022801"/>
    </source>
</evidence>
<dbReference type="Pfam" id="PF01915">
    <property type="entry name" value="Glyco_hydro_3_C"/>
    <property type="match status" value="1"/>
</dbReference>
<sequence length="839" mass="93145">MADFDIDNVLSQLTLEEKIGLVAGIDFWHTYPVPRLNIPSMRFSDGPNGIRGTKFFNGVPGAVLPNGTGLAATFDKELLLEAGKLAGIEAHHKSAHVDLGPTANMQRGPNGGRGFESFSEDPYLAGIASANIVNGLQSQKVAATMKHYVGNDHEHERNSANSIVTDRALREIYLEPFRLAVKYSQPRAFMTGYNRLNGEHVSQSKKFLEEILRKEWNWDGTIMSDWFGTYTSKESIEAGLDIEMPGPPKMRTQDHVGQQIASRELHINDLNERVRNVLKLVKYAKESGIPENGPEDTKNNTPETSAFLRKLAADAIVLLKNEDSVLPIKKDETVAVIGPNAKYAAYSGGGSASLAAYYTVTPYEGISAKTKDPKYTVGAYAHVSLPGLAEQVKNPKTGERGFTLSFYHEPRGSENRRKFDEFANISSSYHIMFDYKHESINTPKEAFYGDFEGIFTPEETSEYEFGLTTVGTCQLFVDDKLVVDNKTKQTRGKSFFTSGTIEEKGRIHLEKGKEYNVRIEFGSGPTYTLTQTEGVNFSGAGCIAFGAARVIDDDEEISRASELAKSVDKVILCVGTNGEWESEGYDRSDISLPLRTNDLVSSVLKANPNTVVVNQSGTPCEFPWIKDAKAVVHAWFGGNELGNAIADVLYGDVNPSGKLSLTFPKKFEDNPAYLNFHSERGRVLYGEDIFIGYRYYEKLQKQVLFPFGYGLSYTTFEFSNLKVSTDEAAGKLSVSVSVKNTGKVEGKEVVQVYISKTESDVIRPVKELKDFSKVSLKPGEEKTVKLELSLKDSVSYFDEWENKWHAQEGEYSVQVGPSSDDIELIEKFEVKKGFYWTGL</sequence>
<dbReference type="InterPro" id="IPR037524">
    <property type="entry name" value="PA14/GLEYA"/>
</dbReference>
<gene>
    <name evidence="8" type="ORF">CYFA0S_15e02630g</name>
</gene>
<dbReference type="GO" id="GO:0008422">
    <property type="term" value="F:beta-glucosidase activity"/>
    <property type="evidence" value="ECO:0007669"/>
    <property type="project" value="UniProtKB-EC"/>
</dbReference>
<dbReference type="InterPro" id="IPR002772">
    <property type="entry name" value="Glyco_hydro_3_C"/>
</dbReference>
<keyword evidence="6" id="KW-0624">Polysaccharide degradation</keyword>
<evidence type="ECO:0000256" key="2">
    <source>
        <dbReference type="ARBA" id="ARBA00005336"/>
    </source>
</evidence>
<reference evidence="8" key="1">
    <citation type="journal article" date="2014" name="Genome Announc.">
        <title>Genome sequence of the yeast Cyberlindnera fabianii (Hansenula fabianii).</title>
        <authorList>
            <person name="Freel K.C."/>
            <person name="Sarilar V."/>
            <person name="Neuveglise C."/>
            <person name="Devillers H."/>
            <person name="Friedrich A."/>
            <person name="Schacherer J."/>
        </authorList>
    </citation>
    <scope>NUCLEOTIDE SEQUENCE</scope>
    <source>
        <strain evidence="8">YJS4271</strain>
    </source>
</reference>
<comment type="catalytic activity">
    <reaction evidence="1 6">
        <text>Hydrolysis of terminal, non-reducing beta-D-glucosyl residues with release of beta-D-glucose.</text>
        <dbReference type="EC" id="3.2.1.21"/>
    </reaction>
</comment>
<dbReference type="InterPro" id="IPR019800">
    <property type="entry name" value="Glyco_hydro_3_AS"/>
</dbReference>
<dbReference type="Gene3D" id="2.60.40.10">
    <property type="entry name" value="Immunoglobulins"/>
    <property type="match status" value="1"/>
</dbReference>
<dbReference type="InterPro" id="IPR017853">
    <property type="entry name" value="GH"/>
</dbReference>
<dbReference type="PANTHER" id="PTHR42715:SF27">
    <property type="entry name" value="BETA-GLUCOSIDASE-RELATED"/>
    <property type="match status" value="1"/>
</dbReference>
<evidence type="ECO:0000256" key="3">
    <source>
        <dbReference type="ARBA" id="ARBA00012744"/>
    </source>
</evidence>
<dbReference type="SUPFAM" id="SSF52279">
    <property type="entry name" value="Beta-D-glucan exohydrolase, C-terminal domain"/>
    <property type="match status" value="1"/>
</dbReference>
<dbReference type="InterPro" id="IPR011658">
    <property type="entry name" value="PA14_dom"/>
</dbReference>
<dbReference type="EC" id="3.2.1.21" evidence="3 6"/>
<accession>A0A061BA57</accession>
<dbReference type="PROSITE" id="PS51820">
    <property type="entry name" value="PA14"/>
    <property type="match status" value="1"/>
</dbReference>
<dbReference type="InterPro" id="IPR036881">
    <property type="entry name" value="Glyco_hydro_3_C_sf"/>
</dbReference>
<evidence type="ECO:0000256" key="1">
    <source>
        <dbReference type="ARBA" id="ARBA00000448"/>
    </source>
</evidence>
<evidence type="ECO:0000259" key="7">
    <source>
        <dbReference type="PROSITE" id="PS51820"/>
    </source>
</evidence>
<dbReference type="Pfam" id="PF00933">
    <property type="entry name" value="Glyco_hydro_3"/>
    <property type="match status" value="1"/>
</dbReference>
<dbReference type="VEuPathDB" id="FungiDB:BON22_1747"/>
<evidence type="ECO:0000313" key="8">
    <source>
        <dbReference type="EMBL" id="CDR44766.1"/>
    </source>
</evidence>
<protein>
    <recommendedName>
        <fullName evidence="3 6">beta-glucosidase</fullName>
        <ecNumber evidence="3 6">3.2.1.21</ecNumber>
    </recommendedName>
</protein>
<dbReference type="AlphaFoldDB" id="A0A061BA57"/>
<dbReference type="FunFam" id="2.60.40.10:FF:000495">
    <property type="entry name" value="Periplasmic beta-glucosidase"/>
    <property type="match status" value="1"/>
</dbReference>
<comment type="pathway">
    <text evidence="6">Glycan metabolism; cellulose degradation.</text>
</comment>
<dbReference type="InterPro" id="IPR026891">
    <property type="entry name" value="Fn3-like"/>
</dbReference>
<proteinExistence type="inferred from homology"/>
<feature type="domain" description="PA14" evidence="7">
    <location>
        <begin position="397"/>
        <end position="561"/>
    </location>
</feature>
<dbReference type="PANTHER" id="PTHR42715">
    <property type="entry name" value="BETA-GLUCOSIDASE"/>
    <property type="match status" value="1"/>
</dbReference>